<evidence type="ECO:0000256" key="15">
    <source>
        <dbReference type="RuleBase" id="RU003694"/>
    </source>
</evidence>
<dbReference type="InterPro" id="IPR000794">
    <property type="entry name" value="Beta-ketoacyl_synthase"/>
</dbReference>
<dbReference type="Pfam" id="PF02801">
    <property type="entry name" value="Ketoacyl-synt_C"/>
    <property type="match status" value="1"/>
</dbReference>
<comment type="caution">
    <text evidence="17">The sequence shown here is derived from an EMBL/GenBank/DDBJ whole genome shotgun (WGS) entry which is preliminary data.</text>
</comment>
<dbReference type="PROSITE" id="PS52004">
    <property type="entry name" value="KS3_2"/>
    <property type="match status" value="1"/>
</dbReference>
<evidence type="ECO:0000256" key="1">
    <source>
        <dbReference type="ARBA" id="ARBA00005194"/>
    </source>
</evidence>
<evidence type="ECO:0000256" key="14">
    <source>
        <dbReference type="PIRNR" id="PIRNR000447"/>
    </source>
</evidence>
<dbReference type="InterPro" id="IPR020841">
    <property type="entry name" value="PKS_Beta-ketoAc_synthase_dom"/>
</dbReference>
<comment type="function">
    <text evidence="11 14">Involved in the type II fatty acid elongation cycle. Catalyzes the elongation of a wide range of acyl-ACP by the addition of two carbons from malonyl-ACP to an acyl acceptor. Can efficiently catalyze the conversion of palmitoleoyl-ACP (cis-hexadec-9-enoyl-ACP) to cis-vaccenoyl-ACP (cis-octadec-11-enoyl-ACP), an essential step in the thermal regulation of fatty acid composition.</text>
</comment>
<dbReference type="Pfam" id="PF00109">
    <property type="entry name" value="ketoacyl-synt"/>
    <property type="match status" value="1"/>
</dbReference>
<protein>
    <recommendedName>
        <fullName evidence="4 14">3-oxoacyl-[acyl-carrier-protein] synthase 2</fullName>
        <ecNumber evidence="3 14">2.3.1.179</ecNumber>
    </recommendedName>
</protein>
<dbReference type="PANTHER" id="PTHR11712">
    <property type="entry name" value="POLYKETIDE SYNTHASE-RELATED"/>
    <property type="match status" value="1"/>
</dbReference>
<dbReference type="Proteomes" id="UP001597343">
    <property type="component" value="Unassembled WGS sequence"/>
</dbReference>
<sequence length="413" mass="43629">MNRRVVITGMGVITPVGNDVDTFWNNLIAGKSGIRTIDRFDTTGFATTIAGQVDFNPEDFIDKKEARRMDRFVQYAVVAARQAMQQAGLQITPENAERIGVYIGSGIGGLETLCDQHSALVEKGPRRVSPFFVPMMIGDMASGQVSIFLGAKGPNSSPISACATGTNAIGDAFKIIERGAADVMVSGGTEAAVLPLTVAGFNSAKALATSFNDTPEKASRPFDKDRDGFVLGEGAGVVVLEELEHAKKRGATILAEIVGYGMSGDAYHITAPAPEGEGAARAMREAIRDAEIEPSAIGYINAHGTSTSLNDSFETMAVKNAFGEHAYKLAMSSTKSMTGHLLGAAGAIEAVACVRALTDGILPPTINLDQPGDDCDLDYVPNEARKADVEYVMSNSLGFGGHNASIILKRYRD</sequence>
<keyword evidence="7" id="KW-0276">Fatty acid metabolism</keyword>
<evidence type="ECO:0000256" key="9">
    <source>
        <dbReference type="ARBA" id="ARBA00023160"/>
    </source>
</evidence>
<keyword evidence="10 14" id="KW-0012">Acyltransferase</keyword>
<dbReference type="NCBIfam" id="TIGR03150">
    <property type="entry name" value="fabF"/>
    <property type="match status" value="1"/>
</dbReference>
<feature type="domain" description="Ketosynthase family 3 (KS3)" evidence="16">
    <location>
        <begin position="2"/>
        <end position="410"/>
    </location>
</feature>
<dbReference type="PROSITE" id="PS00606">
    <property type="entry name" value="KS3_1"/>
    <property type="match status" value="1"/>
</dbReference>
<dbReference type="NCBIfam" id="NF004970">
    <property type="entry name" value="PRK06333.1"/>
    <property type="match status" value="1"/>
</dbReference>
<evidence type="ECO:0000313" key="18">
    <source>
        <dbReference type="Proteomes" id="UP001597343"/>
    </source>
</evidence>
<dbReference type="InterPro" id="IPR014030">
    <property type="entry name" value="Ketoacyl_synth_N"/>
</dbReference>
<dbReference type="GO" id="GO:0004315">
    <property type="term" value="F:3-oxoacyl-[acyl-carrier-protein] synthase activity"/>
    <property type="evidence" value="ECO:0007669"/>
    <property type="project" value="UniProtKB-EC"/>
</dbReference>
<dbReference type="PIRSF" id="PIRSF000447">
    <property type="entry name" value="KAS_II"/>
    <property type="match status" value="1"/>
</dbReference>
<evidence type="ECO:0000256" key="2">
    <source>
        <dbReference type="ARBA" id="ARBA00008467"/>
    </source>
</evidence>
<dbReference type="RefSeq" id="WP_386048182.1">
    <property type="nucleotide sequence ID" value="NZ_JBHUIO010000009.1"/>
</dbReference>
<dbReference type="InterPro" id="IPR016039">
    <property type="entry name" value="Thiolase-like"/>
</dbReference>
<dbReference type="EMBL" id="JBHUIO010000009">
    <property type="protein sequence ID" value="MFD2171410.1"/>
    <property type="molecule type" value="Genomic_DNA"/>
</dbReference>
<comment type="similarity">
    <text evidence="2 14 15">Belongs to the thiolase-like superfamily. Beta-ketoacyl-ACP synthases family.</text>
</comment>
<evidence type="ECO:0000313" key="17">
    <source>
        <dbReference type="EMBL" id="MFD2171410.1"/>
    </source>
</evidence>
<comment type="pathway">
    <text evidence="1 14">Lipid metabolism; fatty acid biosynthesis.</text>
</comment>
<evidence type="ECO:0000256" key="4">
    <source>
        <dbReference type="ARBA" id="ARBA00014657"/>
    </source>
</evidence>
<dbReference type="InterPro" id="IPR018201">
    <property type="entry name" value="Ketoacyl_synth_AS"/>
</dbReference>
<keyword evidence="6 14" id="KW-0808">Transferase</keyword>
<name>A0ABW5A1P8_9BACL</name>
<evidence type="ECO:0000256" key="6">
    <source>
        <dbReference type="ARBA" id="ARBA00022679"/>
    </source>
</evidence>
<evidence type="ECO:0000256" key="10">
    <source>
        <dbReference type="ARBA" id="ARBA00023315"/>
    </source>
</evidence>
<dbReference type="InterPro" id="IPR014031">
    <property type="entry name" value="Ketoacyl_synth_C"/>
</dbReference>
<evidence type="ECO:0000256" key="3">
    <source>
        <dbReference type="ARBA" id="ARBA00012356"/>
    </source>
</evidence>
<keyword evidence="5 14" id="KW-0444">Lipid biosynthesis</keyword>
<keyword evidence="9 14" id="KW-0275">Fatty acid biosynthesis</keyword>
<reference evidence="18" key="1">
    <citation type="journal article" date="2019" name="Int. J. Syst. Evol. Microbiol.">
        <title>The Global Catalogue of Microorganisms (GCM) 10K type strain sequencing project: providing services to taxonomists for standard genome sequencing and annotation.</title>
        <authorList>
            <consortium name="The Broad Institute Genomics Platform"/>
            <consortium name="The Broad Institute Genome Sequencing Center for Infectious Disease"/>
            <person name="Wu L."/>
            <person name="Ma J."/>
        </authorList>
    </citation>
    <scope>NUCLEOTIDE SEQUENCE [LARGE SCALE GENOMIC DNA]</scope>
    <source>
        <strain evidence="18">CGMCC 1.13574</strain>
    </source>
</reference>
<keyword evidence="8" id="KW-0443">Lipid metabolism</keyword>
<evidence type="ECO:0000256" key="8">
    <source>
        <dbReference type="ARBA" id="ARBA00023098"/>
    </source>
</evidence>
<dbReference type="SMART" id="SM00825">
    <property type="entry name" value="PKS_KS"/>
    <property type="match status" value="1"/>
</dbReference>
<dbReference type="Gene3D" id="3.40.47.10">
    <property type="match status" value="1"/>
</dbReference>
<evidence type="ECO:0000256" key="11">
    <source>
        <dbReference type="ARBA" id="ARBA00024006"/>
    </source>
</evidence>
<dbReference type="SUPFAM" id="SSF53901">
    <property type="entry name" value="Thiolase-like"/>
    <property type="match status" value="2"/>
</dbReference>
<organism evidence="17 18">
    <name type="scientific">Tumebacillus lipolyticus</name>
    <dbReference type="NCBI Taxonomy" id="1280370"/>
    <lineage>
        <taxon>Bacteria</taxon>
        <taxon>Bacillati</taxon>
        <taxon>Bacillota</taxon>
        <taxon>Bacilli</taxon>
        <taxon>Bacillales</taxon>
        <taxon>Alicyclobacillaceae</taxon>
        <taxon>Tumebacillus</taxon>
    </lineage>
</organism>
<evidence type="ECO:0000256" key="12">
    <source>
        <dbReference type="ARBA" id="ARBA00047318"/>
    </source>
</evidence>
<dbReference type="EC" id="2.3.1.179" evidence="3 14"/>
<dbReference type="PANTHER" id="PTHR11712:SF336">
    <property type="entry name" value="3-OXOACYL-[ACYL-CARRIER-PROTEIN] SYNTHASE, MITOCHONDRIAL"/>
    <property type="match status" value="1"/>
</dbReference>
<evidence type="ECO:0000256" key="5">
    <source>
        <dbReference type="ARBA" id="ARBA00022516"/>
    </source>
</evidence>
<evidence type="ECO:0000259" key="16">
    <source>
        <dbReference type="PROSITE" id="PS52004"/>
    </source>
</evidence>
<evidence type="ECO:0000256" key="7">
    <source>
        <dbReference type="ARBA" id="ARBA00022832"/>
    </source>
</evidence>
<dbReference type="InterPro" id="IPR017568">
    <property type="entry name" value="3-oxoacyl-ACP_synth-2"/>
</dbReference>
<comment type="catalytic activity">
    <reaction evidence="12 14">
        <text>(9Z)-hexadecenoyl-[ACP] + malonyl-[ACP] + H(+) = 3-oxo-(11Z)-octadecenoyl-[ACP] + holo-[ACP] + CO2</text>
        <dbReference type="Rhea" id="RHEA:55040"/>
        <dbReference type="Rhea" id="RHEA-COMP:9623"/>
        <dbReference type="Rhea" id="RHEA-COMP:9685"/>
        <dbReference type="Rhea" id="RHEA-COMP:10800"/>
        <dbReference type="Rhea" id="RHEA-COMP:14074"/>
        <dbReference type="ChEBI" id="CHEBI:15378"/>
        <dbReference type="ChEBI" id="CHEBI:16526"/>
        <dbReference type="ChEBI" id="CHEBI:64479"/>
        <dbReference type="ChEBI" id="CHEBI:78449"/>
        <dbReference type="ChEBI" id="CHEBI:83989"/>
        <dbReference type="ChEBI" id="CHEBI:138538"/>
        <dbReference type="EC" id="2.3.1.179"/>
    </reaction>
</comment>
<evidence type="ECO:0000256" key="13">
    <source>
        <dbReference type="ARBA" id="ARBA00047659"/>
    </source>
</evidence>
<gene>
    <name evidence="17" type="primary">fabF</name>
    <name evidence="17" type="ORF">ACFSOY_15720</name>
</gene>
<dbReference type="CDD" id="cd00834">
    <property type="entry name" value="KAS_I_II"/>
    <property type="match status" value="1"/>
</dbReference>
<keyword evidence="18" id="KW-1185">Reference proteome</keyword>
<accession>A0ABW5A1P8</accession>
<comment type="catalytic activity">
    <reaction evidence="13 14">
        <text>a fatty acyl-[ACP] + malonyl-[ACP] + H(+) = a 3-oxoacyl-[ACP] + holo-[ACP] + CO2</text>
        <dbReference type="Rhea" id="RHEA:22836"/>
        <dbReference type="Rhea" id="RHEA-COMP:9623"/>
        <dbReference type="Rhea" id="RHEA-COMP:9685"/>
        <dbReference type="Rhea" id="RHEA-COMP:9916"/>
        <dbReference type="Rhea" id="RHEA-COMP:14125"/>
        <dbReference type="ChEBI" id="CHEBI:15378"/>
        <dbReference type="ChEBI" id="CHEBI:16526"/>
        <dbReference type="ChEBI" id="CHEBI:64479"/>
        <dbReference type="ChEBI" id="CHEBI:78449"/>
        <dbReference type="ChEBI" id="CHEBI:78776"/>
        <dbReference type="ChEBI" id="CHEBI:138651"/>
    </reaction>
</comment>
<proteinExistence type="inferred from homology"/>
<dbReference type="NCBIfam" id="NF005589">
    <property type="entry name" value="PRK07314.1"/>
    <property type="match status" value="1"/>
</dbReference>